<keyword evidence="3" id="KW-1185">Reference proteome</keyword>
<organism evidence="2 3">
    <name type="scientific">Corynebacterium choanae</name>
    <dbReference type="NCBI Taxonomy" id="1862358"/>
    <lineage>
        <taxon>Bacteria</taxon>
        <taxon>Bacillati</taxon>
        <taxon>Actinomycetota</taxon>
        <taxon>Actinomycetes</taxon>
        <taxon>Mycobacteriales</taxon>
        <taxon>Corynebacteriaceae</taxon>
        <taxon>Corynebacterium</taxon>
    </lineage>
</organism>
<dbReference type="Proteomes" id="UP000269019">
    <property type="component" value="Chromosome"/>
</dbReference>
<evidence type="ECO:0000256" key="1">
    <source>
        <dbReference type="SAM" id="MobiDB-lite"/>
    </source>
</evidence>
<gene>
    <name evidence="2" type="ORF">CCHOA_09300</name>
</gene>
<dbReference type="Pfam" id="PF17252">
    <property type="entry name" value="DUF5319"/>
    <property type="match status" value="1"/>
</dbReference>
<reference evidence="2 3" key="1">
    <citation type="submission" date="2018-11" db="EMBL/GenBank/DDBJ databases">
        <authorList>
            <person name="Kleinhagauer T."/>
            <person name="Glaeser S.P."/>
            <person name="Spergser J."/>
            <person name="Ruckert C."/>
            <person name="Kaempfer P."/>
            <person name="Busse H.-J."/>
        </authorList>
    </citation>
    <scope>NUCLEOTIDE SEQUENCE [LARGE SCALE GENOMIC DNA]</scope>
    <source>
        <strain evidence="2 3">200CH</strain>
    </source>
</reference>
<feature type="compositionally biased region" description="Acidic residues" evidence="1">
    <location>
        <begin position="7"/>
        <end position="23"/>
    </location>
</feature>
<dbReference type="InterPro" id="IPR035165">
    <property type="entry name" value="DUF5319"/>
</dbReference>
<accession>A0A3G6J8Z2</accession>
<name>A0A3G6J8Z2_9CORY</name>
<proteinExistence type="predicted"/>
<dbReference type="AlphaFoldDB" id="A0A3G6J8Z2"/>
<sequence length="120" mass="13608">MPRDPFADDPNDPASFLEEEEFEPLTPEERVAATNDLMLMRQARRLLVPKGCLGICSYCDSCEEPHYYDWDIIIANTEASIRGEAPLVHEPSAEPLVEAYAPWEYCVGYVDAWNDANRPS</sequence>
<dbReference type="KEGG" id="ccho:CCHOA_09300"/>
<protein>
    <recommendedName>
        <fullName evidence="4">DUF5319 domain-containing protein</fullName>
    </recommendedName>
</protein>
<dbReference type="EMBL" id="CP033896">
    <property type="protein sequence ID" value="AZA14243.1"/>
    <property type="molecule type" value="Genomic_DNA"/>
</dbReference>
<evidence type="ECO:0000313" key="3">
    <source>
        <dbReference type="Proteomes" id="UP000269019"/>
    </source>
</evidence>
<feature type="region of interest" description="Disordered" evidence="1">
    <location>
        <begin position="1"/>
        <end position="27"/>
    </location>
</feature>
<evidence type="ECO:0008006" key="4">
    <source>
        <dbReference type="Google" id="ProtNLM"/>
    </source>
</evidence>
<dbReference type="OrthoDB" id="3476210at2"/>
<evidence type="ECO:0000313" key="2">
    <source>
        <dbReference type="EMBL" id="AZA14243.1"/>
    </source>
</evidence>